<gene>
    <name evidence="1" type="ORF">BANRA_03199</name>
</gene>
<sequence length="113" mass="13171">MNFNTVVEMSKTLSIKLRKMKLLNKKYYNLEPNFDYLKDSFILGLAWKKTDRFVRTHNWYADLLALDKCAFDISDEVTSWSSEAVNRNLSKSDIELIPAPKEQAGSLIKEVDY</sequence>
<reference evidence="1 2" key="1">
    <citation type="submission" date="2018-10" db="EMBL/GenBank/DDBJ databases">
        <authorList>
            <person name="Noll B N."/>
        </authorList>
    </citation>
    <scope>NUCLEOTIDE SEQUENCE [LARGE SCALE GENOMIC DNA]</scope>
    <source>
        <strain evidence="1">Ecoli022</strain>
    </source>
</reference>
<proteinExistence type="predicted"/>
<dbReference type="Proteomes" id="UP000281521">
    <property type="component" value="Unassembled WGS sequence"/>
</dbReference>
<dbReference type="EMBL" id="UWXJ01000001">
    <property type="protein sequence ID" value="VCY84523.1"/>
    <property type="molecule type" value="Genomic_DNA"/>
</dbReference>
<dbReference type="AlphaFoldDB" id="A0A3P5DU34"/>
<evidence type="ECO:0000313" key="1">
    <source>
        <dbReference type="EMBL" id="VCY84523.1"/>
    </source>
</evidence>
<evidence type="ECO:0000313" key="2">
    <source>
        <dbReference type="Proteomes" id="UP000281521"/>
    </source>
</evidence>
<name>A0A3P5DU34_ECOLX</name>
<accession>A0A3P5DU34</accession>
<protein>
    <submittedName>
        <fullName evidence="1">Uncharacterized protein</fullName>
    </submittedName>
</protein>
<organism evidence="1 2">
    <name type="scientific">Escherichia coli</name>
    <dbReference type="NCBI Taxonomy" id="562"/>
    <lineage>
        <taxon>Bacteria</taxon>
        <taxon>Pseudomonadati</taxon>
        <taxon>Pseudomonadota</taxon>
        <taxon>Gammaproteobacteria</taxon>
        <taxon>Enterobacterales</taxon>
        <taxon>Enterobacteriaceae</taxon>
        <taxon>Escherichia</taxon>
    </lineage>
</organism>